<dbReference type="Pfam" id="PF03062">
    <property type="entry name" value="MBOAT"/>
    <property type="match status" value="1"/>
</dbReference>
<dbReference type="InterPro" id="IPR024194">
    <property type="entry name" value="Ac/AlaTfrase_AlgI/DltB"/>
</dbReference>
<evidence type="ECO:0000313" key="16">
    <source>
        <dbReference type="Proteomes" id="UP001293718"/>
    </source>
</evidence>
<name>A0ABU5IKI7_9BURK</name>
<evidence type="ECO:0000256" key="1">
    <source>
        <dbReference type="ARBA" id="ARBA00004651"/>
    </source>
</evidence>
<evidence type="ECO:0000256" key="12">
    <source>
        <dbReference type="ARBA" id="ARBA00031030"/>
    </source>
</evidence>
<evidence type="ECO:0000256" key="14">
    <source>
        <dbReference type="SAM" id="Phobius"/>
    </source>
</evidence>
<sequence>MLFNSLIFLLAFAPVTFGVFFALGRANAGARAITLWLALTSLVFYAWWLPKHTLVLLASIVLNYLVGRWIVHAGAPKSLPARRVLALAVISNLAALGYYKYAGFFVATATTLLGQEWQVPAIVLPLGISFFTFTQLAYLVDTYQGKVKESDFLRYLLFVTYFPHLVAGPVIHHKDVMPQFERADVGRWCSANVAAGAAFFMLGLFKKVFIADSLVPYVGPVFDGGAAPQLLHAWGAALAYSFQLYFDFSGYSDMAIGLSLALNVRLPYNFNSPYKALSIADFWKRWHISLSTFLRDYLYIPLGGNRCGGVRRYANLLLTMLIGGMWHGAGWTFIVWGGLHGSYLVINHAWQHVRGQRSAGAAERAAAWLLTFVAVVVAWVFFRAHDFASAWSVIAGMAGLHGVGGFTLNLADAQTLDYLALFGALAVLLPAVAALPNSQQLVARWLVQEPAPRAAGVGGSGALAWRSPPLWVAIAWGVVAAVGLMHVSQPTQFLYFNF</sequence>
<dbReference type="PANTHER" id="PTHR13285:SF23">
    <property type="entry name" value="TEICHOIC ACID D-ALANYLTRANSFERASE"/>
    <property type="match status" value="1"/>
</dbReference>
<dbReference type="EMBL" id="JAXOJX010000043">
    <property type="protein sequence ID" value="MDZ5459413.1"/>
    <property type="molecule type" value="Genomic_DNA"/>
</dbReference>
<feature type="transmembrane region" description="Helical" evidence="14">
    <location>
        <begin position="54"/>
        <end position="71"/>
    </location>
</feature>
<evidence type="ECO:0000256" key="2">
    <source>
        <dbReference type="ARBA" id="ARBA00005182"/>
    </source>
</evidence>
<keyword evidence="11 13" id="KW-0012">Acyltransferase</keyword>
<evidence type="ECO:0000256" key="5">
    <source>
        <dbReference type="ARBA" id="ARBA00022475"/>
    </source>
</evidence>
<dbReference type="InterPro" id="IPR051085">
    <property type="entry name" value="MB_O-acyltransferase"/>
</dbReference>
<keyword evidence="8" id="KW-0016">Alginate biosynthesis</keyword>
<proteinExistence type="inferred from homology"/>
<feature type="transmembrane region" description="Helical" evidence="14">
    <location>
        <begin position="30"/>
        <end position="48"/>
    </location>
</feature>
<comment type="pathway">
    <text evidence="2">Glycan biosynthesis; alginate biosynthesis.</text>
</comment>
<dbReference type="InterPro" id="IPR028362">
    <property type="entry name" value="AlgI"/>
</dbReference>
<reference evidence="15 16" key="1">
    <citation type="submission" date="2023-11" db="EMBL/GenBank/DDBJ databases">
        <title>Draft genome of Azohydromonas lata strain H1 (DSM1123), a polyhydroxyalkanoate producer.</title>
        <authorList>
            <person name="Traversa D."/>
            <person name="D'Addabbo P."/>
            <person name="Pazzani C."/>
            <person name="Manzari C."/>
            <person name="Chiara M."/>
            <person name="Scrascia M."/>
        </authorList>
    </citation>
    <scope>NUCLEOTIDE SEQUENCE [LARGE SCALE GENOMIC DNA]</scope>
    <source>
        <strain evidence="15 16">H1</strain>
    </source>
</reference>
<gene>
    <name evidence="15" type="ORF">SM757_22800</name>
</gene>
<evidence type="ECO:0000256" key="3">
    <source>
        <dbReference type="ARBA" id="ARBA00010323"/>
    </source>
</evidence>
<evidence type="ECO:0000256" key="9">
    <source>
        <dbReference type="ARBA" id="ARBA00022989"/>
    </source>
</evidence>
<evidence type="ECO:0000256" key="8">
    <source>
        <dbReference type="ARBA" id="ARBA00022841"/>
    </source>
</evidence>
<dbReference type="Proteomes" id="UP001293718">
    <property type="component" value="Unassembled WGS sequence"/>
</dbReference>
<comment type="similarity">
    <text evidence="3 13">Belongs to the membrane-bound acyltransferase family.</text>
</comment>
<keyword evidence="7 14" id="KW-0812">Transmembrane</keyword>
<feature type="transmembrane region" description="Helical" evidence="14">
    <location>
        <begin position="185"/>
        <end position="205"/>
    </location>
</feature>
<feature type="transmembrane region" description="Helical" evidence="14">
    <location>
        <begin position="152"/>
        <end position="173"/>
    </location>
</feature>
<keyword evidence="10 13" id="KW-0472">Membrane</keyword>
<evidence type="ECO:0000313" key="15">
    <source>
        <dbReference type="EMBL" id="MDZ5459413.1"/>
    </source>
</evidence>
<feature type="transmembrane region" description="Helical" evidence="14">
    <location>
        <begin position="83"/>
        <end position="101"/>
    </location>
</feature>
<feature type="transmembrane region" description="Helical" evidence="14">
    <location>
        <begin position="365"/>
        <end position="382"/>
    </location>
</feature>
<feature type="transmembrane region" description="Helical" evidence="14">
    <location>
        <begin position="121"/>
        <end position="140"/>
    </location>
</feature>
<keyword evidence="5 13" id="KW-1003">Cell membrane</keyword>
<organism evidence="15 16">
    <name type="scientific">Azohydromonas lata</name>
    <dbReference type="NCBI Taxonomy" id="45677"/>
    <lineage>
        <taxon>Bacteria</taxon>
        <taxon>Pseudomonadati</taxon>
        <taxon>Pseudomonadota</taxon>
        <taxon>Betaproteobacteria</taxon>
        <taxon>Burkholderiales</taxon>
        <taxon>Sphaerotilaceae</taxon>
        <taxon>Azohydromonas</taxon>
    </lineage>
</organism>
<accession>A0ABU5IKI7</accession>
<dbReference type="PANTHER" id="PTHR13285">
    <property type="entry name" value="ACYLTRANSFERASE"/>
    <property type="match status" value="1"/>
</dbReference>
<evidence type="ECO:0000256" key="7">
    <source>
        <dbReference type="ARBA" id="ARBA00022692"/>
    </source>
</evidence>
<dbReference type="PIRSF" id="PIRSF500217">
    <property type="entry name" value="AlgI"/>
    <property type="match status" value="1"/>
</dbReference>
<keyword evidence="9 14" id="KW-1133">Transmembrane helix</keyword>
<comment type="caution">
    <text evidence="15">The sequence shown here is derived from an EMBL/GenBank/DDBJ whole genome shotgun (WGS) entry which is preliminary data.</text>
</comment>
<evidence type="ECO:0000256" key="11">
    <source>
        <dbReference type="ARBA" id="ARBA00023315"/>
    </source>
</evidence>
<evidence type="ECO:0000256" key="4">
    <source>
        <dbReference type="ARBA" id="ARBA00016084"/>
    </source>
</evidence>
<comment type="subcellular location">
    <subcellularLocation>
        <location evidence="1">Cell membrane</location>
        <topology evidence="1">Multi-pass membrane protein</topology>
    </subcellularLocation>
</comment>
<dbReference type="InterPro" id="IPR004299">
    <property type="entry name" value="MBOAT_fam"/>
</dbReference>
<evidence type="ECO:0000256" key="6">
    <source>
        <dbReference type="ARBA" id="ARBA00022679"/>
    </source>
</evidence>
<keyword evidence="16" id="KW-1185">Reference proteome</keyword>
<keyword evidence="6 13" id="KW-0808">Transferase</keyword>
<feature type="transmembrane region" description="Helical" evidence="14">
    <location>
        <begin position="6"/>
        <end position="23"/>
    </location>
</feature>
<feature type="transmembrane region" description="Helical" evidence="14">
    <location>
        <begin position="388"/>
        <end position="411"/>
    </location>
</feature>
<dbReference type="PIRSF" id="PIRSF016636">
    <property type="entry name" value="AlgI_DltB"/>
    <property type="match status" value="1"/>
</dbReference>
<evidence type="ECO:0000256" key="10">
    <source>
        <dbReference type="ARBA" id="ARBA00023136"/>
    </source>
</evidence>
<dbReference type="RefSeq" id="WP_066341989.1">
    <property type="nucleotide sequence ID" value="NZ_JAXOJX010000043.1"/>
</dbReference>
<feature type="transmembrane region" description="Helical" evidence="14">
    <location>
        <begin position="418"/>
        <end position="436"/>
    </location>
</feature>
<evidence type="ECO:0000256" key="13">
    <source>
        <dbReference type="PIRNR" id="PIRNR016636"/>
    </source>
</evidence>
<protein>
    <recommendedName>
        <fullName evidence="4">Probable alginate O-acetylase AlgI</fullName>
    </recommendedName>
    <alternativeName>
        <fullName evidence="12">Alginate biosynthesis protein AlgI</fullName>
    </alternativeName>
</protein>
<feature type="transmembrane region" description="Helical" evidence="14">
    <location>
        <begin position="470"/>
        <end position="488"/>
    </location>
</feature>